<feature type="domain" description="HTH lysR-type" evidence="6">
    <location>
        <begin position="1"/>
        <end position="58"/>
    </location>
</feature>
<evidence type="ECO:0000256" key="2">
    <source>
        <dbReference type="ARBA" id="ARBA00023015"/>
    </source>
</evidence>
<evidence type="ECO:0000256" key="3">
    <source>
        <dbReference type="ARBA" id="ARBA00023125"/>
    </source>
</evidence>
<evidence type="ECO:0000313" key="8">
    <source>
        <dbReference type="Proteomes" id="UP001595872"/>
    </source>
</evidence>
<evidence type="ECO:0000256" key="5">
    <source>
        <dbReference type="SAM" id="MobiDB-lite"/>
    </source>
</evidence>
<sequence>MELRQLRYFVTVAEELHFGRAAERLTIVQSAVSQQIGRLERELGVELFDRSPRHVRLTEAGAVFLPAARAILDAERRALDTIAEHVASRETILRIGTSRGMGDRLTSVLESLAASGYRVELTSTSPGERIRRVADRELDGAFIRGEPGGPGEPGEPGEASDADVRFVPVWQDELLVALPARHPLAAEDPVPLPRLADLPLIITDRRANPALVDLVTRECQDAGFTPVPGPPHSTLQDTLASLGAGTEGWTVVYTTAAAQVRTTRVAFRRVTPPLSLPAVLVVPRTPSPRTTALLTACRPVP</sequence>
<keyword evidence="2" id="KW-0805">Transcription regulation</keyword>
<name>A0ABV9TZ24_9ACTN</name>
<evidence type="ECO:0000313" key="7">
    <source>
        <dbReference type="EMBL" id="MFC4908744.1"/>
    </source>
</evidence>
<proteinExistence type="inferred from homology"/>
<dbReference type="PANTHER" id="PTHR30346">
    <property type="entry name" value="TRANSCRIPTIONAL DUAL REGULATOR HCAR-RELATED"/>
    <property type="match status" value="1"/>
</dbReference>
<keyword evidence="4" id="KW-0804">Transcription</keyword>
<dbReference type="CDD" id="cd08414">
    <property type="entry name" value="PBP2_LTTR_aromatics_like"/>
    <property type="match status" value="1"/>
</dbReference>
<protein>
    <submittedName>
        <fullName evidence="7">LysR family transcriptional regulator</fullName>
    </submittedName>
</protein>
<evidence type="ECO:0000259" key="6">
    <source>
        <dbReference type="PROSITE" id="PS50931"/>
    </source>
</evidence>
<dbReference type="Pfam" id="PF00126">
    <property type="entry name" value="HTH_1"/>
    <property type="match status" value="1"/>
</dbReference>
<dbReference type="InterPro" id="IPR005119">
    <property type="entry name" value="LysR_subst-bd"/>
</dbReference>
<keyword evidence="3" id="KW-0238">DNA-binding</keyword>
<dbReference type="InterPro" id="IPR000847">
    <property type="entry name" value="LysR_HTH_N"/>
</dbReference>
<organism evidence="7 8">
    <name type="scientific">Actinomadura gamaensis</name>
    <dbReference type="NCBI Taxonomy" id="1763541"/>
    <lineage>
        <taxon>Bacteria</taxon>
        <taxon>Bacillati</taxon>
        <taxon>Actinomycetota</taxon>
        <taxon>Actinomycetes</taxon>
        <taxon>Streptosporangiales</taxon>
        <taxon>Thermomonosporaceae</taxon>
        <taxon>Actinomadura</taxon>
    </lineage>
</organism>
<dbReference type="Pfam" id="PF03466">
    <property type="entry name" value="LysR_substrate"/>
    <property type="match status" value="1"/>
</dbReference>
<feature type="region of interest" description="Disordered" evidence="5">
    <location>
        <begin position="141"/>
        <end position="160"/>
    </location>
</feature>
<reference evidence="8" key="1">
    <citation type="journal article" date="2019" name="Int. J. Syst. Evol. Microbiol.">
        <title>The Global Catalogue of Microorganisms (GCM) 10K type strain sequencing project: providing services to taxonomists for standard genome sequencing and annotation.</title>
        <authorList>
            <consortium name="The Broad Institute Genomics Platform"/>
            <consortium name="The Broad Institute Genome Sequencing Center for Infectious Disease"/>
            <person name="Wu L."/>
            <person name="Ma J."/>
        </authorList>
    </citation>
    <scope>NUCLEOTIDE SEQUENCE [LARGE SCALE GENOMIC DNA]</scope>
    <source>
        <strain evidence="8">KLKA75</strain>
    </source>
</reference>
<evidence type="ECO:0000256" key="1">
    <source>
        <dbReference type="ARBA" id="ARBA00009437"/>
    </source>
</evidence>
<dbReference type="Gene3D" id="1.10.10.10">
    <property type="entry name" value="Winged helix-like DNA-binding domain superfamily/Winged helix DNA-binding domain"/>
    <property type="match status" value="1"/>
</dbReference>
<dbReference type="InterPro" id="IPR036388">
    <property type="entry name" value="WH-like_DNA-bd_sf"/>
</dbReference>
<dbReference type="PANTHER" id="PTHR30346:SF0">
    <property type="entry name" value="HCA OPERON TRANSCRIPTIONAL ACTIVATOR HCAR"/>
    <property type="match status" value="1"/>
</dbReference>
<evidence type="ECO:0000256" key="4">
    <source>
        <dbReference type="ARBA" id="ARBA00023163"/>
    </source>
</evidence>
<comment type="caution">
    <text evidence="7">The sequence shown here is derived from an EMBL/GenBank/DDBJ whole genome shotgun (WGS) entry which is preliminary data.</text>
</comment>
<keyword evidence="8" id="KW-1185">Reference proteome</keyword>
<dbReference type="RefSeq" id="WP_378255664.1">
    <property type="nucleotide sequence ID" value="NZ_JBHSIT010000004.1"/>
</dbReference>
<dbReference type="SUPFAM" id="SSF53850">
    <property type="entry name" value="Periplasmic binding protein-like II"/>
    <property type="match status" value="1"/>
</dbReference>
<dbReference type="Gene3D" id="3.40.190.10">
    <property type="entry name" value="Periplasmic binding protein-like II"/>
    <property type="match status" value="2"/>
</dbReference>
<gene>
    <name evidence="7" type="ORF">ACFPCY_15560</name>
</gene>
<dbReference type="PROSITE" id="PS50931">
    <property type="entry name" value="HTH_LYSR"/>
    <property type="match status" value="1"/>
</dbReference>
<dbReference type="PRINTS" id="PR00039">
    <property type="entry name" value="HTHLYSR"/>
</dbReference>
<dbReference type="Proteomes" id="UP001595872">
    <property type="component" value="Unassembled WGS sequence"/>
</dbReference>
<dbReference type="SUPFAM" id="SSF46785">
    <property type="entry name" value="Winged helix' DNA-binding domain"/>
    <property type="match status" value="1"/>
</dbReference>
<comment type="similarity">
    <text evidence="1">Belongs to the LysR transcriptional regulatory family.</text>
</comment>
<accession>A0ABV9TZ24</accession>
<dbReference type="InterPro" id="IPR036390">
    <property type="entry name" value="WH_DNA-bd_sf"/>
</dbReference>
<dbReference type="EMBL" id="JBHSIT010000004">
    <property type="protein sequence ID" value="MFC4908744.1"/>
    <property type="molecule type" value="Genomic_DNA"/>
</dbReference>